<keyword evidence="1" id="KW-0732">Signal</keyword>
<feature type="signal peptide" evidence="1">
    <location>
        <begin position="1"/>
        <end position="19"/>
    </location>
</feature>
<dbReference type="EMBL" id="GFTR01002264">
    <property type="protein sequence ID" value="JAW14162.1"/>
    <property type="molecule type" value="Transcribed_RNA"/>
</dbReference>
<organism evidence="2">
    <name type="scientific">Panstrongylus lignarius</name>
    <dbReference type="NCBI Taxonomy" id="156445"/>
    <lineage>
        <taxon>Eukaryota</taxon>
        <taxon>Metazoa</taxon>
        <taxon>Ecdysozoa</taxon>
        <taxon>Arthropoda</taxon>
        <taxon>Hexapoda</taxon>
        <taxon>Insecta</taxon>
        <taxon>Pterygota</taxon>
        <taxon>Neoptera</taxon>
        <taxon>Paraneoptera</taxon>
        <taxon>Hemiptera</taxon>
        <taxon>Heteroptera</taxon>
        <taxon>Panheteroptera</taxon>
        <taxon>Cimicomorpha</taxon>
        <taxon>Reduviidae</taxon>
        <taxon>Triatominae</taxon>
        <taxon>Panstrongylus</taxon>
    </lineage>
</organism>
<evidence type="ECO:0000256" key="1">
    <source>
        <dbReference type="SAM" id="SignalP"/>
    </source>
</evidence>
<reference evidence="2" key="1">
    <citation type="journal article" date="2018" name="PLoS Negl. Trop. Dis.">
        <title>An insight into the salivary gland and fat body transcriptome of Panstrongylus lignarius (Hemiptera: Heteroptera), the main vector of Chagas disease in Peru.</title>
        <authorList>
            <person name="Nevoa J.C."/>
            <person name="Mendes M.T."/>
            <person name="da Silva M.V."/>
            <person name="Soares S.C."/>
            <person name="Oliveira C.J.F."/>
            <person name="Ribeiro J.M.C."/>
        </authorList>
    </citation>
    <scope>NUCLEOTIDE SEQUENCE</scope>
</reference>
<name>A0A224XZW5_9HEMI</name>
<evidence type="ECO:0000313" key="2">
    <source>
        <dbReference type="EMBL" id="JAW14162.1"/>
    </source>
</evidence>
<protein>
    <submittedName>
        <fullName evidence="2">Putative secreted protein</fullName>
    </submittedName>
</protein>
<feature type="chain" id="PRO_5012081615" evidence="1">
    <location>
        <begin position="20"/>
        <end position="134"/>
    </location>
</feature>
<sequence>MANTVCIVLVTSLFVLGDAEQLYPGVVKAYIHKKSEETRVTVNKELRLAANEVKSRLTTEEQRACVNNQLGKLFDEGNTKISLATKRLFNLADSHSANLSSASTTDVHKVVDSEFAKIVNEQPEKVVELNKCLG</sequence>
<proteinExistence type="predicted"/>
<accession>A0A224XZW5</accession>
<dbReference type="AlphaFoldDB" id="A0A224XZW5"/>